<gene>
    <name evidence="2" type="ORF">GNI_044830</name>
</gene>
<reference evidence="2" key="1">
    <citation type="submission" date="2013-12" db="EMBL/GenBank/DDBJ databases">
        <authorList>
            <person name="Omoto C.K."/>
            <person name="Sibley D."/>
            <person name="Venepally P."/>
            <person name="Hadjithomas M."/>
            <person name="Karamycheva S."/>
            <person name="Brunk B."/>
            <person name="Roos D."/>
            <person name="Caler E."/>
            <person name="Lorenzi H."/>
        </authorList>
    </citation>
    <scope>NUCLEOTIDE SEQUENCE</scope>
</reference>
<dbReference type="EMBL" id="AFNH02000343">
    <property type="protein sequence ID" value="EZG76510.1"/>
    <property type="molecule type" value="Genomic_DNA"/>
</dbReference>
<organism evidence="2 3">
    <name type="scientific">Gregarina niphandrodes</name>
    <name type="common">Septate eugregarine</name>
    <dbReference type="NCBI Taxonomy" id="110365"/>
    <lineage>
        <taxon>Eukaryota</taxon>
        <taxon>Sar</taxon>
        <taxon>Alveolata</taxon>
        <taxon>Apicomplexa</taxon>
        <taxon>Conoidasida</taxon>
        <taxon>Gregarinasina</taxon>
        <taxon>Eugregarinorida</taxon>
        <taxon>Gregarinidae</taxon>
        <taxon>Gregarina</taxon>
    </lineage>
</organism>
<comment type="caution">
    <text evidence="2">The sequence shown here is derived from an EMBL/GenBank/DDBJ whole genome shotgun (WGS) entry which is preliminary data.</text>
</comment>
<accession>A0A023B9W0</accession>
<feature type="compositionally biased region" description="Polar residues" evidence="1">
    <location>
        <begin position="73"/>
        <end position="114"/>
    </location>
</feature>
<keyword evidence="3" id="KW-1185">Reference proteome</keyword>
<dbReference type="GeneID" id="22911692"/>
<feature type="region of interest" description="Disordered" evidence="1">
    <location>
        <begin position="39"/>
        <end position="173"/>
    </location>
</feature>
<feature type="compositionally biased region" description="Polar residues" evidence="1">
    <location>
        <begin position="122"/>
        <end position="131"/>
    </location>
</feature>
<proteinExistence type="predicted"/>
<sequence length="173" mass="19304">MDHGDELCRIAYVRPSPTYGTYAEDQSFLDFMENLAKEQMPRLNQSTQQECVPQEETVSPAVKLAMEKRLSKNRVTGNKYESSRSNRSYGTRSQRPAPSSENRKGTSGTGSNSNRHAKADSASFNSGSPSMRKSDDGRQGQESDTYKPAVLRRTGPRRNGDGYADRNDQRKGD</sequence>
<name>A0A023B9W0_GRENI</name>
<feature type="compositionally biased region" description="Polar residues" evidence="1">
    <location>
        <begin position="42"/>
        <end position="51"/>
    </location>
</feature>
<dbReference type="RefSeq" id="XP_011129570.1">
    <property type="nucleotide sequence ID" value="XM_011131268.1"/>
</dbReference>
<protein>
    <submittedName>
        <fullName evidence="2">Uncharacterized protein</fullName>
    </submittedName>
</protein>
<dbReference type="Proteomes" id="UP000019763">
    <property type="component" value="Unassembled WGS sequence"/>
</dbReference>
<feature type="compositionally biased region" description="Basic and acidic residues" evidence="1">
    <location>
        <begin position="132"/>
        <end position="145"/>
    </location>
</feature>
<dbReference type="VEuPathDB" id="CryptoDB:GNI_044830"/>
<evidence type="ECO:0000256" key="1">
    <source>
        <dbReference type="SAM" id="MobiDB-lite"/>
    </source>
</evidence>
<evidence type="ECO:0000313" key="3">
    <source>
        <dbReference type="Proteomes" id="UP000019763"/>
    </source>
</evidence>
<feature type="compositionally biased region" description="Basic and acidic residues" evidence="1">
    <location>
        <begin position="158"/>
        <end position="173"/>
    </location>
</feature>
<dbReference type="AlphaFoldDB" id="A0A023B9W0"/>
<evidence type="ECO:0000313" key="2">
    <source>
        <dbReference type="EMBL" id="EZG76510.1"/>
    </source>
</evidence>